<dbReference type="Pfam" id="PF14343">
    <property type="entry name" value="PrcB_C"/>
    <property type="match status" value="1"/>
</dbReference>
<keyword evidence="3" id="KW-1185">Reference proteome</keyword>
<dbReference type="AlphaFoldDB" id="A0A1H8ZFC8"/>
<reference evidence="2 3" key="1">
    <citation type="submission" date="2016-10" db="EMBL/GenBank/DDBJ databases">
        <authorList>
            <person name="de Groot N.N."/>
        </authorList>
    </citation>
    <scope>NUCLEOTIDE SEQUENCE [LARGE SCALE GENOMIC DNA]</scope>
    <source>
        <strain evidence="2 3">DSM 27078</strain>
    </source>
</reference>
<dbReference type="RefSeq" id="WP_091465142.1">
    <property type="nucleotide sequence ID" value="NZ_FOEI01000001.1"/>
</dbReference>
<protein>
    <submittedName>
        <fullName evidence="2">PrcB C-terminal</fullName>
    </submittedName>
</protein>
<dbReference type="InterPro" id="IPR025748">
    <property type="entry name" value="PrcB_C_dom"/>
</dbReference>
<gene>
    <name evidence="2" type="ORF">SAMN05444005_101680</name>
</gene>
<dbReference type="STRING" id="1299341.SAMN05444005_101680"/>
<proteinExistence type="predicted"/>
<evidence type="ECO:0000313" key="3">
    <source>
        <dbReference type="Proteomes" id="UP000198648"/>
    </source>
</evidence>
<dbReference type="Proteomes" id="UP000198648">
    <property type="component" value="Unassembled WGS sequence"/>
</dbReference>
<accession>A0A1H8ZFC8</accession>
<feature type="domain" description="PrcB C-terminal" evidence="1">
    <location>
        <begin position="86"/>
        <end position="141"/>
    </location>
</feature>
<sequence length="149" mass="16895">MNKLFKLSALIICFSGLFQFCKTQKHTDVNDVYTVMYKNQNGGKKEKSTIIITNYEEFNSLIATLTIDEEEYGKLLSIDLEKHNLIAAFMGEKNTGGYDIDIDKVTFFPTKVEVGFKEIVPEKGAMVTMAFTSPYIFVAVPKNKEIILK</sequence>
<evidence type="ECO:0000313" key="2">
    <source>
        <dbReference type="EMBL" id="SEP63114.1"/>
    </source>
</evidence>
<organism evidence="2 3">
    <name type="scientific">Flavobacterium urocaniciphilum</name>
    <dbReference type="NCBI Taxonomy" id="1299341"/>
    <lineage>
        <taxon>Bacteria</taxon>
        <taxon>Pseudomonadati</taxon>
        <taxon>Bacteroidota</taxon>
        <taxon>Flavobacteriia</taxon>
        <taxon>Flavobacteriales</taxon>
        <taxon>Flavobacteriaceae</taxon>
        <taxon>Flavobacterium</taxon>
    </lineage>
</organism>
<dbReference type="OrthoDB" id="1377159at2"/>
<evidence type="ECO:0000259" key="1">
    <source>
        <dbReference type="Pfam" id="PF14343"/>
    </source>
</evidence>
<dbReference type="EMBL" id="FOEI01000001">
    <property type="protein sequence ID" value="SEP63114.1"/>
    <property type="molecule type" value="Genomic_DNA"/>
</dbReference>
<name>A0A1H8ZFC8_9FLAO</name>